<proteinExistence type="predicted"/>
<dbReference type="Pfam" id="PF01636">
    <property type="entry name" value="APH"/>
    <property type="match status" value="1"/>
</dbReference>
<evidence type="ECO:0000259" key="3">
    <source>
        <dbReference type="Pfam" id="PF01636"/>
    </source>
</evidence>
<dbReference type="SUPFAM" id="SSF56112">
    <property type="entry name" value="Protein kinase-like (PK-like)"/>
    <property type="match status" value="1"/>
</dbReference>
<evidence type="ECO:0000313" key="4">
    <source>
        <dbReference type="EMBL" id="UXI67174.1"/>
    </source>
</evidence>
<evidence type="ECO:0000313" key="5">
    <source>
        <dbReference type="Proteomes" id="UP001064632"/>
    </source>
</evidence>
<dbReference type="InterPro" id="IPR002575">
    <property type="entry name" value="Aminoglycoside_PTrfase"/>
</dbReference>
<dbReference type="EMBL" id="CP104694">
    <property type="protein sequence ID" value="UXI67174.1"/>
    <property type="molecule type" value="Genomic_DNA"/>
</dbReference>
<dbReference type="Proteomes" id="UP001064632">
    <property type="component" value="Chromosome"/>
</dbReference>
<gene>
    <name evidence="4" type="ORF">N4264_20890</name>
</gene>
<dbReference type="RefSeq" id="WP_261694150.1">
    <property type="nucleotide sequence ID" value="NZ_CP104694.1"/>
</dbReference>
<evidence type="ECO:0000256" key="2">
    <source>
        <dbReference type="ARBA" id="ARBA00022840"/>
    </source>
</evidence>
<keyword evidence="5" id="KW-1185">Reference proteome</keyword>
<dbReference type="PANTHER" id="PTHR33540:SF1">
    <property type="entry name" value="N-ACETYLMURAMATE_N-ACETYLGLUCOSAMINE KINASE"/>
    <property type="match status" value="1"/>
</dbReference>
<protein>
    <submittedName>
        <fullName evidence="4">Phosphotransferase</fullName>
    </submittedName>
</protein>
<name>A0ABY6BAU2_9GAMM</name>
<feature type="domain" description="Aminoglycoside phosphotransferase" evidence="3">
    <location>
        <begin position="29"/>
        <end position="248"/>
    </location>
</feature>
<accession>A0ABY6BAU2</accession>
<evidence type="ECO:0000256" key="1">
    <source>
        <dbReference type="ARBA" id="ARBA00022741"/>
    </source>
</evidence>
<dbReference type="Gene3D" id="3.30.200.20">
    <property type="entry name" value="Phosphorylase Kinase, domain 1"/>
    <property type="match status" value="1"/>
</dbReference>
<organism evidence="4 5">
    <name type="scientific">Tahibacter amnicola</name>
    <dbReference type="NCBI Taxonomy" id="2976241"/>
    <lineage>
        <taxon>Bacteria</taxon>
        <taxon>Pseudomonadati</taxon>
        <taxon>Pseudomonadota</taxon>
        <taxon>Gammaproteobacteria</taxon>
        <taxon>Lysobacterales</taxon>
        <taxon>Rhodanobacteraceae</taxon>
        <taxon>Tahibacter</taxon>
    </lineage>
</organism>
<keyword evidence="1" id="KW-0547">Nucleotide-binding</keyword>
<reference evidence="4" key="1">
    <citation type="submission" date="2022-09" db="EMBL/GenBank/DDBJ databases">
        <title>Tahibacter sp. nov., isolated from a fresh water.</title>
        <authorList>
            <person name="Baek J.H."/>
            <person name="Lee J.K."/>
            <person name="Kim J.M."/>
            <person name="Jeon C.O."/>
        </authorList>
    </citation>
    <scope>NUCLEOTIDE SEQUENCE</scope>
    <source>
        <strain evidence="4">W38</strain>
    </source>
</reference>
<sequence>MDVQSPRFAALREFARTATGVADLPIDVASADASFRSYWRVTTPDGTRILMDSPPALEPVAPWLAIGAQLAQAGLHTPAVFAQDLAQGFLLIEDFGNRPYLAALDDASADTLYGDALRALLLMQTHADSATLEPYDEARLLMEMRLLPEWFLQRHLGYRASVEESTALEAAFETLLQAIREQPPVFVHRDFHSRNLMITDGANPGIIDFQGALRGPLAYDVVSLLRDCYVAWPAARVAHWREQYRRDAVAAGLTDASPDTFARWFDLTGLQRHIKVLGLFCRLCYRDGKQHYLRDLPLVLRYTLEVADIHPALAPLAAVLRRAVAQHDVTLVRHDNSVATP</sequence>
<dbReference type="PANTHER" id="PTHR33540">
    <property type="entry name" value="TRNA THREONYLCARBAMOYLADENOSINE BIOSYNTHESIS PROTEIN TSAE"/>
    <property type="match status" value="1"/>
</dbReference>
<dbReference type="Gene3D" id="3.90.1200.10">
    <property type="match status" value="1"/>
</dbReference>
<dbReference type="InterPro" id="IPR011009">
    <property type="entry name" value="Kinase-like_dom_sf"/>
</dbReference>
<keyword evidence="2" id="KW-0067">ATP-binding</keyword>